<evidence type="ECO:0000313" key="2">
    <source>
        <dbReference type="EMBL" id="VXA82193.1"/>
    </source>
</evidence>
<dbReference type="RefSeq" id="WP_088870403.1">
    <property type="nucleotide sequence ID" value="NZ_AP027937.1"/>
</dbReference>
<feature type="chain" id="PRO_5025029691" evidence="1">
    <location>
        <begin position="19"/>
        <end position="300"/>
    </location>
</feature>
<evidence type="ECO:0000313" key="3">
    <source>
        <dbReference type="Proteomes" id="UP000439123"/>
    </source>
</evidence>
<name>A0A653KSX8_AERVE</name>
<protein>
    <submittedName>
        <fullName evidence="2">Uncharacterized protein</fullName>
    </submittedName>
</protein>
<keyword evidence="1" id="KW-0732">Signal</keyword>
<gene>
    <name evidence="2" type="ORF">AERO8C_120557</name>
</gene>
<organism evidence="2 3">
    <name type="scientific">Aeromonas veronii</name>
    <dbReference type="NCBI Taxonomy" id="654"/>
    <lineage>
        <taxon>Bacteria</taxon>
        <taxon>Pseudomonadati</taxon>
        <taxon>Pseudomonadota</taxon>
        <taxon>Gammaproteobacteria</taxon>
        <taxon>Aeromonadales</taxon>
        <taxon>Aeromonadaceae</taxon>
        <taxon>Aeromonas</taxon>
    </lineage>
</organism>
<dbReference type="EMBL" id="CABWLC010000004">
    <property type="protein sequence ID" value="VXA82193.1"/>
    <property type="molecule type" value="Genomic_DNA"/>
</dbReference>
<accession>A0A653KSX8</accession>
<sequence length="300" mass="33641">MKRAFFAALTMLTAPAMAEQTVAHHFATLTYQQIIDGCQMYRLNTPQGATLLFGHNFNDTGVNAEGGASAGTMDLYSNMYSDPQYRSYSLRGTNNLYQPSTSDAYTFMTLSVGAGRSPDNFMLSQRKNIERATSYSSGDTQLSMHFYDGQDQPKYDKAMPKYLSLCGNNIASFDSLTSLRLRIASSTIKVQYPRFNQPAGIKASNDLVSEIQLAWNNADNSAITPRQHKYTRISRAEKLDKQQDQKFVELARLGINDDRYIDINTDQNPLIPGKEYVYQVQYCDGYDFCEASPQVIGKAN</sequence>
<feature type="signal peptide" evidence="1">
    <location>
        <begin position="1"/>
        <end position="18"/>
    </location>
</feature>
<dbReference type="Proteomes" id="UP000439123">
    <property type="component" value="Unassembled WGS sequence"/>
</dbReference>
<evidence type="ECO:0000256" key="1">
    <source>
        <dbReference type="SAM" id="SignalP"/>
    </source>
</evidence>
<dbReference type="AlphaFoldDB" id="A0A653KSX8"/>
<proteinExistence type="predicted"/>
<reference evidence="2 3" key="1">
    <citation type="submission" date="2019-10" db="EMBL/GenBank/DDBJ databases">
        <authorList>
            <person name="Karimi E."/>
        </authorList>
    </citation>
    <scope>NUCLEOTIDE SEQUENCE [LARGE SCALE GENOMIC DNA]</scope>
    <source>
        <strain evidence="2">Aeromonas sp. 8C</strain>
    </source>
</reference>